<accession>A0AAV2M5U8</accession>
<reference evidence="1 2" key="1">
    <citation type="submission" date="2024-04" db="EMBL/GenBank/DDBJ databases">
        <authorList>
            <person name="Waldvogel A.-M."/>
            <person name="Schoenle A."/>
        </authorList>
    </citation>
    <scope>NUCLEOTIDE SEQUENCE [LARGE SCALE GENOMIC DNA]</scope>
</reference>
<evidence type="ECO:0000313" key="2">
    <source>
        <dbReference type="Proteomes" id="UP001497482"/>
    </source>
</evidence>
<keyword evidence="2" id="KW-1185">Reference proteome</keyword>
<evidence type="ECO:0000313" key="1">
    <source>
        <dbReference type="EMBL" id="CAL1608703.1"/>
    </source>
</evidence>
<name>A0AAV2M5U8_KNICA</name>
<organism evidence="1 2">
    <name type="scientific">Knipowitschia caucasica</name>
    <name type="common">Caucasian dwarf goby</name>
    <name type="synonym">Pomatoschistus caucasicus</name>
    <dbReference type="NCBI Taxonomy" id="637954"/>
    <lineage>
        <taxon>Eukaryota</taxon>
        <taxon>Metazoa</taxon>
        <taxon>Chordata</taxon>
        <taxon>Craniata</taxon>
        <taxon>Vertebrata</taxon>
        <taxon>Euteleostomi</taxon>
        <taxon>Actinopterygii</taxon>
        <taxon>Neopterygii</taxon>
        <taxon>Teleostei</taxon>
        <taxon>Neoteleostei</taxon>
        <taxon>Acanthomorphata</taxon>
        <taxon>Gobiaria</taxon>
        <taxon>Gobiiformes</taxon>
        <taxon>Gobioidei</taxon>
        <taxon>Gobiidae</taxon>
        <taxon>Gobiinae</taxon>
        <taxon>Knipowitschia</taxon>
    </lineage>
</organism>
<proteinExistence type="predicted"/>
<gene>
    <name evidence="1" type="ORF">KC01_LOCUS35580</name>
</gene>
<dbReference type="AlphaFoldDB" id="A0AAV2M5U8"/>
<dbReference type="Proteomes" id="UP001497482">
    <property type="component" value="Chromosome 6"/>
</dbReference>
<protein>
    <submittedName>
        <fullName evidence="1">Uncharacterized protein</fullName>
    </submittedName>
</protein>
<dbReference type="EMBL" id="OZ035828">
    <property type="protein sequence ID" value="CAL1608703.1"/>
    <property type="molecule type" value="Genomic_DNA"/>
</dbReference>
<sequence>MKVHWGLEGVNGWGLLGRDIGHYAWGAPTGRRNSRCSARVGNFAGWVPSIGVPLRGYIAGGGGGDWGLMYKCWCLVVGGWCCWGSVWGIGLSGVIRHRFAIAREDLDHRRLGGGFL</sequence>